<sequence>MKQVVKIPVNNLLGEKARILPPVIIEAKGTRPVGITDIMEAKGLNPIGIPVELTAVKEVKAAGIVIPGGN</sequence>
<proteinExistence type="predicted"/>
<evidence type="ECO:0000313" key="2">
    <source>
        <dbReference type="Proteomes" id="UP000195437"/>
    </source>
</evidence>
<protein>
    <submittedName>
        <fullName evidence="1">Uncharacterized protein</fullName>
    </submittedName>
</protein>
<dbReference type="OrthoDB" id="9922081at2"/>
<evidence type="ECO:0000313" key="1">
    <source>
        <dbReference type="EMBL" id="ARU60603.1"/>
    </source>
</evidence>
<organism evidence="1 2">
    <name type="scientific">Tumebacillus avium</name>
    <dbReference type="NCBI Taxonomy" id="1903704"/>
    <lineage>
        <taxon>Bacteria</taxon>
        <taxon>Bacillati</taxon>
        <taxon>Bacillota</taxon>
        <taxon>Bacilli</taxon>
        <taxon>Bacillales</taxon>
        <taxon>Alicyclobacillaceae</taxon>
        <taxon>Tumebacillus</taxon>
    </lineage>
</organism>
<gene>
    <name evidence="1" type="ORF">CBW65_05540</name>
</gene>
<keyword evidence="2" id="KW-1185">Reference proteome</keyword>
<dbReference type="EMBL" id="CP021434">
    <property type="protein sequence ID" value="ARU60603.1"/>
    <property type="molecule type" value="Genomic_DNA"/>
</dbReference>
<reference evidence="2" key="1">
    <citation type="submission" date="2017-05" db="EMBL/GenBank/DDBJ databases">
        <authorList>
            <person name="Sung H."/>
        </authorList>
    </citation>
    <scope>NUCLEOTIDE SEQUENCE [LARGE SCALE GENOMIC DNA]</scope>
    <source>
        <strain evidence="2">AR23208</strain>
    </source>
</reference>
<dbReference type="AlphaFoldDB" id="A0A1Y0IML8"/>
<dbReference type="KEGG" id="tum:CBW65_05540"/>
<dbReference type="Proteomes" id="UP000195437">
    <property type="component" value="Chromosome"/>
</dbReference>
<dbReference type="RefSeq" id="WP_087455995.1">
    <property type="nucleotide sequence ID" value="NZ_CP021434.1"/>
</dbReference>
<name>A0A1Y0IML8_9BACL</name>
<accession>A0A1Y0IML8</accession>